<dbReference type="InterPro" id="IPR046364">
    <property type="entry name" value="Exo70_C"/>
</dbReference>
<feature type="domain" description="Exocyst complex subunit Exo70 C-terminal" evidence="4">
    <location>
        <begin position="308"/>
        <end position="660"/>
    </location>
</feature>
<keyword evidence="6" id="KW-1185">Reference proteome</keyword>
<dbReference type="AlphaFoldDB" id="A0A835AKT2"/>
<dbReference type="GO" id="GO:0015031">
    <property type="term" value="P:protein transport"/>
    <property type="evidence" value="ECO:0007669"/>
    <property type="project" value="UniProtKB-KW"/>
</dbReference>
<dbReference type="GO" id="GO:0000145">
    <property type="term" value="C:exocyst"/>
    <property type="evidence" value="ECO:0007669"/>
    <property type="project" value="InterPro"/>
</dbReference>
<dbReference type="Pfam" id="PF03081">
    <property type="entry name" value="Exo70_C"/>
    <property type="match status" value="1"/>
</dbReference>
<dbReference type="Gene3D" id="1.20.1280.170">
    <property type="entry name" value="Exocyst complex component Exo70"/>
    <property type="match status" value="1"/>
</dbReference>
<dbReference type="Proteomes" id="UP000636709">
    <property type="component" value="Unassembled WGS sequence"/>
</dbReference>
<comment type="function">
    <text evidence="3">Component of the exocyst complex.</text>
</comment>
<dbReference type="InterPro" id="IPR004140">
    <property type="entry name" value="Exo70"/>
</dbReference>
<dbReference type="EMBL" id="JACEFO010002486">
    <property type="protein sequence ID" value="KAF8657892.1"/>
    <property type="molecule type" value="Genomic_DNA"/>
</dbReference>
<keyword evidence="2 3" id="KW-0813">Transport</keyword>
<evidence type="ECO:0000256" key="2">
    <source>
        <dbReference type="ARBA" id="ARBA00022448"/>
    </source>
</evidence>
<evidence type="ECO:0000259" key="4">
    <source>
        <dbReference type="Pfam" id="PF03081"/>
    </source>
</evidence>
<dbReference type="Pfam" id="PF20669">
    <property type="entry name" value="Exo70_N"/>
    <property type="match status" value="1"/>
</dbReference>
<evidence type="ECO:0000256" key="3">
    <source>
        <dbReference type="RuleBase" id="RU365026"/>
    </source>
</evidence>
<dbReference type="PANTHER" id="PTHR12542:SF86">
    <property type="entry name" value="EXOCYST SUBUNIT EXO70 FAMILY PROTEIN"/>
    <property type="match status" value="1"/>
</dbReference>
<dbReference type="PANTHER" id="PTHR12542">
    <property type="entry name" value="EXOCYST COMPLEX PROTEIN EXO70"/>
    <property type="match status" value="1"/>
</dbReference>
<dbReference type="GO" id="GO:0005546">
    <property type="term" value="F:phosphatidylinositol-4,5-bisphosphate binding"/>
    <property type="evidence" value="ECO:0007669"/>
    <property type="project" value="InterPro"/>
</dbReference>
<dbReference type="OrthoDB" id="1922221at2759"/>
<accession>A0A835AKT2</accession>
<comment type="caution">
    <text evidence="5">The sequence shown here is derived from an EMBL/GenBank/DDBJ whole genome shotgun (WGS) entry which is preliminary data.</text>
</comment>
<evidence type="ECO:0000313" key="6">
    <source>
        <dbReference type="Proteomes" id="UP000636709"/>
    </source>
</evidence>
<reference evidence="5" key="1">
    <citation type="submission" date="2020-07" db="EMBL/GenBank/DDBJ databases">
        <title>Genome sequence and genetic diversity analysis of an under-domesticated orphan crop, white fonio (Digitaria exilis).</title>
        <authorList>
            <person name="Bennetzen J.L."/>
            <person name="Chen S."/>
            <person name="Ma X."/>
            <person name="Wang X."/>
            <person name="Yssel A.E.J."/>
            <person name="Chaluvadi S.R."/>
            <person name="Johnson M."/>
            <person name="Gangashetty P."/>
            <person name="Hamidou F."/>
            <person name="Sanogo M.D."/>
            <person name="Zwaenepoel A."/>
            <person name="Wallace J."/>
            <person name="Van De Peer Y."/>
            <person name="Van Deynze A."/>
        </authorList>
    </citation>
    <scope>NUCLEOTIDE SEQUENCE</scope>
    <source>
        <tissue evidence="5">Leaves</tissue>
    </source>
</reference>
<keyword evidence="3" id="KW-0268">Exocytosis</keyword>
<gene>
    <name evidence="5" type="ORF">HU200_059702</name>
</gene>
<name>A0A835AKT2_9POAL</name>
<evidence type="ECO:0000313" key="5">
    <source>
        <dbReference type="EMBL" id="KAF8657892.1"/>
    </source>
</evidence>
<dbReference type="SUPFAM" id="SSF74788">
    <property type="entry name" value="Cullin repeat-like"/>
    <property type="match status" value="1"/>
</dbReference>
<dbReference type="GO" id="GO:0006887">
    <property type="term" value="P:exocytosis"/>
    <property type="evidence" value="ECO:0007669"/>
    <property type="project" value="UniProtKB-KW"/>
</dbReference>
<keyword evidence="3" id="KW-0653">Protein transport</keyword>
<evidence type="ECO:0000256" key="1">
    <source>
        <dbReference type="ARBA" id="ARBA00006756"/>
    </source>
</evidence>
<sequence>MKRTGPGLPEGMEALSRQARALRDALERSEENTQSMVAALGSFDRRVSAIDASVRPAQVTNQSIATAHENIDRTIEHAEAVLAQFDIIRRVSERLLELVMFPLWYRRFVYGLLAEAVTLKGPHENLEGFLEAVDLLKGVVHFFSSNKNFKCCDGILNQVNNLLTKSALNIEEEFRQLMGTYSKPIEPDRLFDCITMPLLAYKGDSESVGEQPSESFETATYRNPALVPSGIIPLLHDIAHQLVQDGNQKSCYRIYRDVRGSTLELRLRKLGIEKLSKIDVERMEWVALKVHVETWTQFMQITVRILLKDRCFAELARSSVMALLSFGDTFAKSKRPHENLFPLLEMYGVMHELQPEIEVIFQGKFCSEMWDAALNLTRSLAQIAHETLVDFEEAVEKDSSKIIMQNGTVHPSTIKVINYVKSLFDHFSNCMLTYICSDLYSYRSKLKILFQQSETGSETKSQLADVIMKIMQSLQNNLNEKSKQYKDPALSHIFLMNNLHYMVMFVRRSQAKDILGDDWIQRHRKIVQQNASQYKRVAWAGVSILQTLTIQTTGGPGSPTPPVVITSGVSRNRIKERSEIVCSIGSFKSFNIQFEELHAKQSQWAIPDQELRDNLRLAVAEVLLPAYRSFVNRFGSLVQRGKNPHKYIKHPPEALDQLLGQFFQGLQVGDHKR</sequence>
<protein>
    <recommendedName>
        <fullName evidence="3">Exocyst subunit Exo70 family protein</fullName>
    </recommendedName>
</protein>
<proteinExistence type="inferred from homology"/>
<comment type="similarity">
    <text evidence="1 3">Belongs to the EXO70 family.</text>
</comment>
<organism evidence="5 6">
    <name type="scientific">Digitaria exilis</name>
    <dbReference type="NCBI Taxonomy" id="1010633"/>
    <lineage>
        <taxon>Eukaryota</taxon>
        <taxon>Viridiplantae</taxon>
        <taxon>Streptophyta</taxon>
        <taxon>Embryophyta</taxon>
        <taxon>Tracheophyta</taxon>
        <taxon>Spermatophyta</taxon>
        <taxon>Magnoliopsida</taxon>
        <taxon>Liliopsida</taxon>
        <taxon>Poales</taxon>
        <taxon>Poaceae</taxon>
        <taxon>PACMAD clade</taxon>
        <taxon>Panicoideae</taxon>
        <taxon>Panicodae</taxon>
        <taxon>Paniceae</taxon>
        <taxon>Anthephorinae</taxon>
        <taxon>Digitaria</taxon>
    </lineage>
</organism>
<dbReference type="InterPro" id="IPR016159">
    <property type="entry name" value="Cullin_repeat-like_dom_sf"/>
</dbReference>